<dbReference type="Gene3D" id="3.90.550.10">
    <property type="entry name" value="Spore Coat Polysaccharide Biosynthesis Protein SpsA, Chain A"/>
    <property type="match status" value="1"/>
</dbReference>
<proteinExistence type="predicted"/>
<dbReference type="RefSeq" id="WP_224526813.1">
    <property type="nucleotide sequence ID" value="NZ_JAIUJR010000002.1"/>
</dbReference>
<dbReference type="SUPFAM" id="SSF53448">
    <property type="entry name" value="Nucleotide-diphospho-sugar transferases"/>
    <property type="match status" value="1"/>
</dbReference>
<evidence type="ECO:0000259" key="1">
    <source>
        <dbReference type="Pfam" id="PF00535"/>
    </source>
</evidence>
<evidence type="ECO:0000313" key="3">
    <source>
        <dbReference type="Proteomes" id="UP001198901"/>
    </source>
</evidence>
<protein>
    <submittedName>
        <fullName evidence="2">Glycosyltransferase family 2 protein</fullName>
    </submittedName>
</protein>
<reference evidence="3" key="1">
    <citation type="submission" date="2023-07" db="EMBL/GenBank/DDBJ databases">
        <authorList>
            <person name="Yue Y."/>
        </authorList>
    </citation>
    <scope>NUCLEOTIDE SEQUENCE [LARGE SCALE GENOMIC DNA]</scope>
    <source>
        <strain evidence="3">D23</strain>
    </source>
</reference>
<dbReference type="PANTHER" id="PTHR43179">
    <property type="entry name" value="RHAMNOSYLTRANSFERASE WBBL"/>
    <property type="match status" value="1"/>
</dbReference>
<feature type="domain" description="Glycosyltransferase 2-like" evidence="1">
    <location>
        <begin position="8"/>
        <end position="174"/>
    </location>
</feature>
<sequence>MTFKTATIIATYNGMQWIEECIESVIEDTQVIVVDNKSTDGTVEFIKKNFTEVILIEQNQNLGFGKANNIGISYAINNDAQYVLLLNQDAKIQSGSIDKLIEASKNNKDFGILSPIHCDWEGHYLESSFADYISYHKNKDFYSDFVLAKSLKEVYEVPFVAAACWFIRADAIKAVGGFDPIFKHLGEDVNLSQRFRFHGFKIGVLPNCIVMHDTKERIYEKIEKFSDAYYYKFDYRSKMKYANLNIPNWEEKLSYDKNQLWKELILCLIRLRIKDAKGYFKQIKYIEDIKSHCASSRALNEVKGSHYLN</sequence>
<gene>
    <name evidence="2" type="ORF">LBU54_05245</name>
</gene>
<dbReference type="Proteomes" id="UP001198901">
    <property type="component" value="Unassembled WGS sequence"/>
</dbReference>
<organism evidence="2 3">
    <name type="scientific">Winogradskyella alexanderae</name>
    <dbReference type="NCBI Taxonomy" id="2877123"/>
    <lineage>
        <taxon>Bacteria</taxon>
        <taxon>Pseudomonadati</taxon>
        <taxon>Bacteroidota</taxon>
        <taxon>Flavobacteriia</taxon>
        <taxon>Flavobacteriales</taxon>
        <taxon>Flavobacteriaceae</taxon>
        <taxon>Winogradskyella</taxon>
    </lineage>
</organism>
<dbReference type="InterPro" id="IPR001173">
    <property type="entry name" value="Glyco_trans_2-like"/>
</dbReference>
<dbReference type="PANTHER" id="PTHR43179:SF7">
    <property type="entry name" value="RHAMNOSYLTRANSFERASE WBBL"/>
    <property type="match status" value="1"/>
</dbReference>
<name>A0ABS7XPP4_9FLAO</name>
<accession>A0ABS7XPP4</accession>
<dbReference type="Pfam" id="PF00535">
    <property type="entry name" value="Glycos_transf_2"/>
    <property type="match status" value="1"/>
</dbReference>
<keyword evidence="3" id="KW-1185">Reference proteome</keyword>
<evidence type="ECO:0000313" key="2">
    <source>
        <dbReference type="EMBL" id="MCA0131980.1"/>
    </source>
</evidence>
<dbReference type="CDD" id="cd04186">
    <property type="entry name" value="GT_2_like_c"/>
    <property type="match status" value="1"/>
</dbReference>
<dbReference type="EMBL" id="JAIUJR010000002">
    <property type="protein sequence ID" value="MCA0131980.1"/>
    <property type="molecule type" value="Genomic_DNA"/>
</dbReference>
<dbReference type="InterPro" id="IPR029044">
    <property type="entry name" value="Nucleotide-diphossugar_trans"/>
</dbReference>
<comment type="caution">
    <text evidence="2">The sequence shown here is derived from an EMBL/GenBank/DDBJ whole genome shotgun (WGS) entry which is preliminary data.</text>
</comment>